<evidence type="ECO:0000313" key="1">
    <source>
        <dbReference type="EMBL" id="MBB4678411.1"/>
    </source>
</evidence>
<dbReference type="RefSeq" id="WP_185004245.1">
    <property type="nucleotide sequence ID" value="NZ_BAAAUI010000028.1"/>
</dbReference>
<organism evidence="1 2">
    <name type="scientific">Crossiella cryophila</name>
    <dbReference type="NCBI Taxonomy" id="43355"/>
    <lineage>
        <taxon>Bacteria</taxon>
        <taxon>Bacillati</taxon>
        <taxon>Actinomycetota</taxon>
        <taxon>Actinomycetes</taxon>
        <taxon>Pseudonocardiales</taxon>
        <taxon>Pseudonocardiaceae</taxon>
        <taxon>Crossiella</taxon>
    </lineage>
</organism>
<sequence>MMSSPHAPFAAPLAPASIEPPGNIPRLRLKPQARVTGYVDGAWWPRTRDLAAELTALLPVLTIRLGRVERVTFNLTMWQPTARRLPVHTRSVRVEGFRAQQPDTVTVTGRGRQRLVLLVVPPETRPAIAHDIMMSAARRGNADSVSALLTVNLGASAGVSLLEQLDPDTQRWELDGGRFR</sequence>
<accession>A0A7W7FTP9</accession>
<proteinExistence type="predicted"/>
<name>A0A7W7FTP9_9PSEU</name>
<dbReference type="EMBL" id="JACHMH010000001">
    <property type="protein sequence ID" value="MBB4678411.1"/>
    <property type="molecule type" value="Genomic_DNA"/>
</dbReference>
<dbReference type="Proteomes" id="UP000533598">
    <property type="component" value="Unassembled WGS sequence"/>
</dbReference>
<comment type="caution">
    <text evidence="1">The sequence shown here is derived from an EMBL/GenBank/DDBJ whole genome shotgun (WGS) entry which is preliminary data.</text>
</comment>
<dbReference type="InterPro" id="IPR046036">
    <property type="entry name" value="DUF5994"/>
</dbReference>
<reference evidence="1 2" key="1">
    <citation type="submission" date="2020-08" db="EMBL/GenBank/DDBJ databases">
        <title>Sequencing the genomes of 1000 actinobacteria strains.</title>
        <authorList>
            <person name="Klenk H.-P."/>
        </authorList>
    </citation>
    <scope>NUCLEOTIDE SEQUENCE [LARGE SCALE GENOMIC DNA]</scope>
    <source>
        <strain evidence="1 2">DSM 44230</strain>
    </source>
</reference>
<evidence type="ECO:0000313" key="2">
    <source>
        <dbReference type="Proteomes" id="UP000533598"/>
    </source>
</evidence>
<dbReference type="Pfam" id="PF19457">
    <property type="entry name" value="DUF5994"/>
    <property type="match status" value="1"/>
</dbReference>
<gene>
    <name evidence="1" type="ORF">HNR67_004529</name>
</gene>
<dbReference type="AlphaFoldDB" id="A0A7W7FTP9"/>
<protein>
    <submittedName>
        <fullName evidence="1">Uncharacterized protein</fullName>
    </submittedName>
</protein>
<keyword evidence="2" id="KW-1185">Reference proteome</keyword>